<sequence>MNGMRCRRGMRRPESLPLTCRRAEVAIPQLIPVLAPRSPLAIHHRSPALRLVLDNYAADRQCRAASAP</sequence>
<keyword evidence="2" id="KW-1185">Reference proteome</keyword>
<protein>
    <submittedName>
        <fullName evidence="1">Uncharacterized protein</fullName>
    </submittedName>
</protein>
<organism evidence="1 2">
    <name type="scientific">Nesidiocoris tenuis</name>
    <dbReference type="NCBI Taxonomy" id="355587"/>
    <lineage>
        <taxon>Eukaryota</taxon>
        <taxon>Metazoa</taxon>
        <taxon>Ecdysozoa</taxon>
        <taxon>Arthropoda</taxon>
        <taxon>Hexapoda</taxon>
        <taxon>Insecta</taxon>
        <taxon>Pterygota</taxon>
        <taxon>Neoptera</taxon>
        <taxon>Paraneoptera</taxon>
        <taxon>Hemiptera</taxon>
        <taxon>Heteroptera</taxon>
        <taxon>Panheteroptera</taxon>
        <taxon>Cimicomorpha</taxon>
        <taxon>Miridae</taxon>
        <taxon>Dicyphina</taxon>
        <taxon>Nesidiocoris</taxon>
    </lineage>
</organism>
<gene>
    <name evidence="1" type="ORF">NTJ_01731</name>
</gene>
<dbReference type="Proteomes" id="UP001307889">
    <property type="component" value="Chromosome 1"/>
</dbReference>
<proteinExistence type="predicted"/>
<name>A0ABN7AA91_9HEMI</name>
<accession>A0ABN7AA91</accession>
<dbReference type="EMBL" id="AP028909">
    <property type="protein sequence ID" value="BES88923.1"/>
    <property type="molecule type" value="Genomic_DNA"/>
</dbReference>
<evidence type="ECO:0000313" key="1">
    <source>
        <dbReference type="EMBL" id="BES88923.1"/>
    </source>
</evidence>
<reference evidence="1 2" key="1">
    <citation type="submission" date="2023-09" db="EMBL/GenBank/DDBJ databases">
        <title>Nesidiocoris tenuis whole genome shotgun sequence.</title>
        <authorList>
            <person name="Shibata T."/>
            <person name="Shimoda M."/>
            <person name="Kobayashi T."/>
            <person name="Uehara T."/>
        </authorList>
    </citation>
    <scope>NUCLEOTIDE SEQUENCE [LARGE SCALE GENOMIC DNA]</scope>
    <source>
        <strain evidence="1 2">Japan</strain>
    </source>
</reference>
<evidence type="ECO:0000313" key="2">
    <source>
        <dbReference type="Proteomes" id="UP001307889"/>
    </source>
</evidence>